<evidence type="ECO:0000313" key="6">
    <source>
        <dbReference type="Proteomes" id="UP000319715"/>
    </source>
</evidence>
<evidence type="ECO:0000256" key="1">
    <source>
        <dbReference type="ARBA" id="ARBA00023125"/>
    </source>
</evidence>
<keyword evidence="6" id="KW-1185">Reference proteome</keyword>
<dbReference type="Proteomes" id="UP000319715">
    <property type="component" value="Unassembled WGS sequence"/>
</dbReference>
<dbReference type="EMBL" id="VICF01000010">
    <property type="protein sequence ID" value="TQC69999.1"/>
    <property type="molecule type" value="Genomic_DNA"/>
</dbReference>
<gene>
    <name evidence="5" type="ORF">FK492_19945</name>
</gene>
<dbReference type="InterPro" id="IPR036388">
    <property type="entry name" value="WH-like_DNA-bd_sf"/>
</dbReference>
<organism evidence="5 6">
    <name type="scientific">Pantoea dispersa</name>
    <dbReference type="NCBI Taxonomy" id="59814"/>
    <lineage>
        <taxon>Bacteria</taxon>
        <taxon>Pseudomonadati</taxon>
        <taxon>Pseudomonadota</taxon>
        <taxon>Gammaproteobacteria</taxon>
        <taxon>Enterobacterales</taxon>
        <taxon>Erwiniaceae</taxon>
        <taxon>Pantoea</taxon>
    </lineage>
</organism>
<feature type="domain" description="OmpR/PhoB-type" evidence="4">
    <location>
        <begin position="2"/>
        <end position="103"/>
    </location>
</feature>
<proteinExistence type="predicted"/>
<protein>
    <submittedName>
        <fullName evidence="5">Transcriptional regulator</fullName>
    </submittedName>
</protein>
<evidence type="ECO:0000259" key="4">
    <source>
        <dbReference type="PROSITE" id="PS51755"/>
    </source>
</evidence>
<dbReference type="InterPro" id="IPR016032">
    <property type="entry name" value="Sig_transdc_resp-reg_C-effctor"/>
</dbReference>
<dbReference type="Pfam" id="PF00486">
    <property type="entry name" value="Trans_reg_C"/>
    <property type="match status" value="1"/>
</dbReference>
<keyword evidence="3" id="KW-0472">Membrane</keyword>
<dbReference type="InterPro" id="IPR001867">
    <property type="entry name" value="OmpR/PhoB-type_DNA-bd"/>
</dbReference>
<dbReference type="RefSeq" id="WP_141496898.1">
    <property type="nucleotide sequence ID" value="NZ_CP157884.1"/>
</dbReference>
<sequence>MSRKITLNSFLVFEPDKKRISGRGRTEVISASASLCLELLIDNAGQLVTHQEFYEYVWRRFGTEPASASLYHNISSLRRALKKTGLQEDIIRTMPRKGFLLSPQTTVDKETTPLPLSPVYVSGISAGDNETADKSTTEVRIQAAPDEKKTDAVDTTRLQSVRLKSRFYLSGFKSKKSLMLALLLVIPVLPVCFFYIMAGQNYNDELFTYSTDYKGCAIFNNSDSWLSQSEVKKQVDELNIVCDGNPYVYLTAYKHADSLSYFNCEHPLGGHVRANCRSYYYVKNKNND</sequence>
<accession>A0ABY2ZTD6</accession>
<name>A0ABY2ZTD6_9GAMM</name>
<keyword evidence="3" id="KW-1133">Transmembrane helix</keyword>
<dbReference type="CDD" id="cd00383">
    <property type="entry name" value="trans_reg_C"/>
    <property type="match status" value="1"/>
</dbReference>
<evidence type="ECO:0000256" key="3">
    <source>
        <dbReference type="SAM" id="Phobius"/>
    </source>
</evidence>
<dbReference type="SUPFAM" id="SSF46894">
    <property type="entry name" value="C-terminal effector domain of the bipartite response regulators"/>
    <property type="match status" value="1"/>
</dbReference>
<keyword evidence="1 2" id="KW-0238">DNA-binding</keyword>
<evidence type="ECO:0000256" key="2">
    <source>
        <dbReference type="PROSITE-ProRule" id="PRU01091"/>
    </source>
</evidence>
<keyword evidence="3" id="KW-0812">Transmembrane</keyword>
<feature type="DNA-binding region" description="OmpR/PhoB-type" evidence="2">
    <location>
        <begin position="2"/>
        <end position="103"/>
    </location>
</feature>
<dbReference type="Gene3D" id="1.10.10.10">
    <property type="entry name" value="Winged helix-like DNA-binding domain superfamily/Winged helix DNA-binding domain"/>
    <property type="match status" value="1"/>
</dbReference>
<feature type="transmembrane region" description="Helical" evidence="3">
    <location>
        <begin position="178"/>
        <end position="198"/>
    </location>
</feature>
<reference evidence="5 6" key="1">
    <citation type="submission" date="2019-06" db="EMBL/GenBank/DDBJ databases">
        <title>Pantoea dispersa Assembly.</title>
        <authorList>
            <person name="Wang J."/>
        </authorList>
    </citation>
    <scope>NUCLEOTIDE SEQUENCE [LARGE SCALE GENOMIC DNA]</scope>
    <source>
        <strain evidence="6">bio</strain>
    </source>
</reference>
<comment type="caution">
    <text evidence="5">The sequence shown here is derived from an EMBL/GenBank/DDBJ whole genome shotgun (WGS) entry which is preliminary data.</text>
</comment>
<evidence type="ECO:0000313" key="5">
    <source>
        <dbReference type="EMBL" id="TQC69999.1"/>
    </source>
</evidence>
<dbReference type="PROSITE" id="PS51755">
    <property type="entry name" value="OMPR_PHOB"/>
    <property type="match status" value="1"/>
</dbReference>
<dbReference type="SMART" id="SM00862">
    <property type="entry name" value="Trans_reg_C"/>
    <property type="match status" value="1"/>
</dbReference>